<reference evidence="7 8" key="1">
    <citation type="submission" date="2021-04" db="EMBL/GenBank/DDBJ databases">
        <title>Genome analysis of Polyangium sp.</title>
        <authorList>
            <person name="Li Y."/>
            <person name="Wang J."/>
        </authorList>
    </citation>
    <scope>NUCLEOTIDE SEQUENCE [LARGE SCALE GENOMIC DNA]</scope>
    <source>
        <strain evidence="7 8">SDU14</strain>
    </source>
</reference>
<dbReference type="PANTHER" id="PTHR43712:SF2">
    <property type="entry name" value="O-METHYLTRANSFERASE CICE"/>
    <property type="match status" value="1"/>
</dbReference>
<evidence type="ECO:0000256" key="1">
    <source>
        <dbReference type="ARBA" id="ARBA00022603"/>
    </source>
</evidence>
<dbReference type="SUPFAM" id="SSF46785">
    <property type="entry name" value="Winged helix' DNA-binding domain"/>
    <property type="match status" value="1"/>
</dbReference>
<evidence type="ECO:0000256" key="3">
    <source>
        <dbReference type="ARBA" id="ARBA00022691"/>
    </source>
</evidence>
<evidence type="ECO:0000256" key="4">
    <source>
        <dbReference type="PIRSR" id="PIRSR005739-1"/>
    </source>
</evidence>
<dbReference type="Gene3D" id="3.40.50.150">
    <property type="entry name" value="Vaccinia Virus protein VP39"/>
    <property type="match status" value="1"/>
</dbReference>
<name>A0A9X3XCF1_9BACT</name>
<dbReference type="InterPro" id="IPR016461">
    <property type="entry name" value="COMT-like"/>
</dbReference>
<dbReference type="PIRSF" id="PIRSF005739">
    <property type="entry name" value="O-mtase"/>
    <property type="match status" value="1"/>
</dbReference>
<dbReference type="InterPro" id="IPR001077">
    <property type="entry name" value="COMT_C"/>
</dbReference>
<keyword evidence="3" id="KW-0949">S-adenosyl-L-methionine</keyword>
<dbReference type="PANTHER" id="PTHR43712">
    <property type="entry name" value="PUTATIVE (AFU_ORTHOLOGUE AFUA_4G14580)-RELATED"/>
    <property type="match status" value="1"/>
</dbReference>
<accession>A0A9X3XCF1</accession>
<dbReference type="Pfam" id="PF08100">
    <property type="entry name" value="Dimerisation"/>
    <property type="match status" value="1"/>
</dbReference>
<dbReference type="Gene3D" id="1.10.10.10">
    <property type="entry name" value="Winged helix-like DNA-binding domain superfamily/Winged helix DNA-binding domain"/>
    <property type="match status" value="1"/>
</dbReference>
<evidence type="ECO:0000313" key="8">
    <source>
        <dbReference type="Proteomes" id="UP001151081"/>
    </source>
</evidence>
<feature type="active site" description="Proton acceptor" evidence="4">
    <location>
        <position position="241"/>
    </location>
</feature>
<dbReference type="AlphaFoldDB" id="A0A9X3XCF1"/>
<dbReference type="GO" id="GO:0046983">
    <property type="term" value="F:protein dimerization activity"/>
    <property type="evidence" value="ECO:0007669"/>
    <property type="project" value="InterPro"/>
</dbReference>
<feature type="domain" description="O-methyltransferase dimerisation" evidence="6">
    <location>
        <begin position="5"/>
        <end position="79"/>
    </location>
</feature>
<keyword evidence="1" id="KW-0489">Methyltransferase</keyword>
<dbReference type="InterPro" id="IPR036390">
    <property type="entry name" value="WH_DNA-bd_sf"/>
</dbReference>
<dbReference type="PROSITE" id="PS51683">
    <property type="entry name" value="SAM_OMT_II"/>
    <property type="match status" value="1"/>
</dbReference>
<evidence type="ECO:0000256" key="2">
    <source>
        <dbReference type="ARBA" id="ARBA00022679"/>
    </source>
</evidence>
<evidence type="ECO:0000313" key="7">
    <source>
        <dbReference type="EMBL" id="MDC3987767.1"/>
    </source>
</evidence>
<dbReference type="SUPFAM" id="SSF53335">
    <property type="entry name" value="S-adenosyl-L-methionine-dependent methyltransferases"/>
    <property type="match status" value="1"/>
</dbReference>
<protein>
    <recommendedName>
        <fullName evidence="9">Methyltransferase</fullName>
    </recommendedName>
</protein>
<dbReference type="InterPro" id="IPR012967">
    <property type="entry name" value="COMT_dimerisation"/>
</dbReference>
<keyword evidence="8" id="KW-1185">Reference proteome</keyword>
<dbReference type="GO" id="GO:0032259">
    <property type="term" value="P:methylation"/>
    <property type="evidence" value="ECO:0007669"/>
    <property type="project" value="UniProtKB-KW"/>
</dbReference>
<dbReference type="Pfam" id="PF00891">
    <property type="entry name" value="Methyltransf_2"/>
    <property type="match status" value="1"/>
</dbReference>
<dbReference type="EMBL" id="JAGTJJ010000058">
    <property type="protein sequence ID" value="MDC3987767.1"/>
    <property type="molecule type" value="Genomic_DNA"/>
</dbReference>
<sequence>MDVLQLVGASWISKSIAVAARLGVADLVEQKPLPVDEIARAAGAHPEALLRLLRVLAAAGVFTFDAEGKVANSKQSERLRTNHPQSMRHFCMLAGEHYYDACGALLHTVKTGEPAFRHVFGGSIYDVMMKDPEAALVYDKAMADLTRPVAALVAARHDFSGVSTIIDVGGGSGTMLAGLLSAHKHLRGTCIDREDVCARAAAALRASGDEDLADRLSFHGQSFFESLPEGGDVYILKNVLHNWGHDSSLRILRQIAEAMRRKVASGGRAPRLLVIEALVEGTDTSLRKLVDALFQVALCEEGTRERTEAEMRGLLGEAGLGVVAIQQLPTELAVIECTLAGAG</sequence>
<dbReference type="InterPro" id="IPR036388">
    <property type="entry name" value="WH-like_DNA-bd_sf"/>
</dbReference>
<organism evidence="7 8">
    <name type="scientific">Polyangium jinanense</name>
    <dbReference type="NCBI Taxonomy" id="2829994"/>
    <lineage>
        <taxon>Bacteria</taxon>
        <taxon>Pseudomonadati</taxon>
        <taxon>Myxococcota</taxon>
        <taxon>Polyangia</taxon>
        <taxon>Polyangiales</taxon>
        <taxon>Polyangiaceae</taxon>
        <taxon>Polyangium</taxon>
    </lineage>
</organism>
<evidence type="ECO:0000259" key="6">
    <source>
        <dbReference type="Pfam" id="PF08100"/>
    </source>
</evidence>
<gene>
    <name evidence="7" type="ORF">KEG57_45300</name>
</gene>
<evidence type="ECO:0008006" key="9">
    <source>
        <dbReference type="Google" id="ProtNLM"/>
    </source>
</evidence>
<proteinExistence type="predicted"/>
<dbReference type="InterPro" id="IPR029063">
    <property type="entry name" value="SAM-dependent_MTases_sf"/>
</dbReference>
<comment type="caution">
    <text evidence="7">The sequence shown here is derived from an EMBL/GenBank/DDBJ whole genome shotgun (WGS) entry which is preliminary data.</text>
</comment>
<evidence type="ECO:0000259" key="5">
    <source>
        <dbReference type="Pfam" id="PF00891"/>
    </source>
</evidence>
<feature type="domain" description="O-methyltransferase C-terminal" evidence="5">
    <location>
        <begin position="106"/>
        <end position="319"/>
    </location>
</feature>
<dbReference type="Gene3D" id="1.10.287.1350">
    <property type="match status" value="1"/>
</dbReference>
<dbReference type="GO" id="GO:0008171">
    <property type="term" value="F:O-methyltransferase activity"/>
    <property type="evidence" value="ECO:0007669"/>
    <property type="project" value="InterPro"/>
</dbReference>
<dbReference type="Proteomes" id="UP001151081">
    <property type="component" value="Unassembled WGS sequence"/>
</dbReference>
<keyword evidence="2" id="KW-0808">Transferase</keyword>